<feature type="domain" description="Acyltransferase 3" evidence="3">
    <location>
        <begin position="30"/>
        <end position="356"/>
    </location>
</feature>
<dbReference type="PANTHER" id="PTHR23028:SF53">
    <property type="entry name" value="ACYL_TRANSF_3 DOMAIN-CONTAINING PROTEIN"/>
    <property type="match status" value="1"/>
</dbReference>
<gene>
    <name evidence="5" type="ORF">GCM10010910_14070</name>
</gene>
<feature type="transmembrane region" description="Helical" evidence="2">
    <location>
        <begin position="164"/>
        <end position="184"/>
    </location>
</feature>
<feature type="domain" description="SGNH" evidence="4">
    <location>
        <begin position="454"/>
        <end position="680"/>
    </location>
</feature>
<protein>
    <submittedName>
        <fullName evidence="5">Acyltransferase</fullName>
    </submittedName>
</protein>
<dbReference type="RefSeq" id="WP_188700670.1">
    <property type="nucleotide sequence ID" value="NZ_BMMQ01000003.1"/>
</dbReference>
<keyword evidence="6" id="KW-1185">Reference proteome</keyword>
<feature type="transmembrane region" description="Helical" evidence="2">
    <location>
        <begin position="229"/>
        <end position="247"/>
    </location>
</feature>
<dbReference type="Proteomes" id="UP000638043">
    <property type="component" value="Unassembled WGS sequence"/>
</dbReference>
<evidence type="ECO:0000313" key="6">
    <source>
        <dbReference type="Proteomes" id="UP000638043"/>
    </source>
</evidence>
<dbReference type="Pfam" id="PF01757">
    <property type="entry name" value="Acyl_transf_3"/>
    <property type="match status" value="1"/>
</dbReference>
<evidence type="ECO:0000256" key="2">
    <source>
        <dbReference type="SAM" id="Phobius"/>
    </source>
</evidence>
<dbReference type="Pfam" id="PF19040">
    <property type="entry name" value="SGNH"/>
    <property type="match status" value="1"/>
</dbReference>
<feature type="region of interest" description="Disordered" evidence="1">
    <location>
        <begin position="1"/>
        <end position="22"/>
    </location>
</feature>
<feature type="transmembrane region" description="Helical" evidence="2">
    <location>
        <begin position="35"/>
        <end position="54"/>
    </location>
</feature>
<feature type="transmembrane region" description="Helical" evidence="2">
    <location>
        <begin position="315"/>
        <end position="333"/>
    </location>
</feature>
<sequence>MADSVVARPLRRPSTRQANVPPVGQRRRIAEIDGLRGIALTLVVIFHLFGNGRVSGGVDVFLAVSGFLLTLSLARGLAAGGPLGVRRRWVRTFARLAPPAALVLATIVVLSYTVLTPWTREQNLIEVVSAALYVENWQLILSQLSYEAAGPATSPVQHFWSLSVQAQFFLVMPLVATAILAAIPAAVRVRAFWTVLGLATVLSFAYAAIRNAEAPEATYFDSLARFWELGVGGLAAGLFLRAAVVPARARAATGWLGLAMVVASGFVFDGGAAYPGPAALMPVGGALLVLLSSGGGAASPSALLSSRALGGLDRLSYGLYLWHWPLLIAALTVTGRDHVSLAGAAVVLAGAVLATVATRGLLRWPTSWASVDRPKRAAAIVAIAVLVAALPASVGIALERRDGLPVELGPCAGAAALDAARTECADTVYSRVVPGLDVLREDDANREECWTRRGDAEFGLCTLGDASAATRVLAVGDSHNNVLVDVYDDIARHQGWRIDVAGSEGCQWVAAGTVSDGNVDGGYPLCGQWRRFVGGLVASGDYDAVVTLGSSRPRFGDASTGIEGPEYHAQQLAAAWGERADPSVPIIAIRDNPIYGEDALTCLTDADAALAGRCAVPRADALIETGVERAAASVPNAHVIDLTDRTCEPLSCSLAVGGVVVTRDGSHLTGTFASTLTPYLETELLRLVPAPAA</sequence>
<dbReference type="InterPro" id="IPR002656">
    <property type="entry name" value="Acyl_transf_3_dom"/>
</dbReference>
<comment type="caution">
    <text evidence="5">The sequence shown here is derived from an EMBL/GenBank/DDBJ whole genome shotgun (WGS) entry which is preliminary data.</text>
</comment>
<feature type="transmembrane region" description="Helical" evidence="2">
    <location>
        <begin position="96"/>
        <end position="115"/>
    </location>
</feature>
<feature type="transmembrane region" description="Helical" evidence="2">
    <location>
        <begin position="254"/>
        <end position="274"/>
    </location>
</feature>
<dbReference type="GO" id="GO:0016746">
    <property type="term" value="F:acyltransferase activity"/>
    <property type="evidence" value="ECO:0007669"/>
    <property type="project" value="UniProtKB-KW"/>
</dbReference>
<organism evidence="5 6">
    <name type="scientific">Microbacterium nanhaiense</name>
    <dbReference type="NCBI Taxonomy" id="1301026"/>
    <lineage>
        <taxon>Bacteria</taxon>
        <taxon>Bacillati</taxon>
        <taxon>Actinomycetota</taxon>
        <taxon>Actinomycetes</taxon>
        <taxon>Micrococcales</taxon>
        <taxon>Microbacteriaceae</taxon>
        <taxon>Microbacterium</taxon>
    </lineage>
</organism>
<dbReference type="InterPro" id="IPR043968">
    <property type="entry name" value="SGNH"/>
</dbReference>
<dbReference type="InterPro" id="IPR050879">
    <property type="entry name" value="Acyltransferase_3"/>
</dbReference>
<accession>A0ABQ2N0X5</accession>
<feature type="transmembrane region" description="Helical" evidence="2">
    <location>
        <begin position="191"/>
        <end position="209"/>
    </location>
</feature>
<dbReference type="PANTHER" id="PTHR23028">
    <property type="entry name" value="ACETYLTRANSFERASE"/>
    <property type="match status" value="1"/>
</dbReference>
<evidence type="ECO:0000256" key="1">
    <source>
        <dbReference type="SAM" id="MobiDB-lite"/>
    </source>
</evidence>
<feature type="transmembrane region" description="Helical" evidence="2">
    <location>
        <begin position="339"/>
        <end position="357"/>
    </location>
</feature>
<evidence type="ECO:0000259" key="4">
    <source>
        <dbReference type="Pfam" id="PF19040"/>
    </source>
</evidence>
<keyword evidence="5" id="KW-0012">Acyltransferase</keyword>
<feature type="transmembrane region" description="Helical" evidence="2">
    <location>
        <begin position="60"/>
        <end position="84"/>
    </location>
</feature>
<evidence type="ECO:0000259" key="3">
    <source>
        <dbReference type="Pfam" id="PF01757"/>
    </source>
</evidence>
<feature type="transmembrane region" description="Helical" evidence="2">
    <location>
        <begin position="377"/>
        <end position="398"/>
    </location>
</feature>
<keyword evidence="2" id="KW-0472">Membrane</keyword>
<name>A0ABQ2N0X5_9MICO</name>
<evidence type="ECO:0000313" key="5">
    <source>
        <dbReference type="EMBL" id="GGO62875.1"/>
    </source>
</evidence>
<dbReference type="EMBL" id="BMMQ01000003">
    <property type="protein sequence ID" value="GGO62875.1"/>
    <property type="molecule type" value="Genomic_DNA"/>
</dbReference>
<proteinExistence type="predicted"/>
<keyword evidence="5" id="KW-0808">Transferase</keyword>
<reference evidence="6" key="1">
    <citation type="journal article" date="2019" name="Int. J. Syst. Evol. Microbiol.">
        <title>The Global Catalogue of Microorganisms (GCM) 10K type strain sequencing project: providing services to taxonomists for standard genome sequencing and annotation.</title>
        <authorList>
            <consortium name="The Broad Institute Genomics Platform"/>
            <consortium name="The Broad Institute Genome Sequencing Center for Infectious Disease"/>
            <person name="Wu L."/>
            <person name="Ma J."/>
        </authorList>
    </citation>
    <scope>NUCLEOTIDE SEQUENCE [LARGE SCALE GENOMIC DNA]</scope>
    <source>
        <strain evidence="6">CGMCC 4.7181</strain>
    </source>
</reference>
<keyword evidence="2" id="KW-1133">Transmembrane helix</keyword>
<keyword evidence="2" id="KW-0812">Transmembrane</keyword>
<feature type="transmembrane region" description="Helical" evidence="2">
    <location>
        <begin position="280"/>
        <end position="303"/>
    </location>
</feature>